<evidence type="ECO:0000313" key="2">
    <source>
        <dbReference type="EMBL" id="RXI09198.1"/>
    </source>
</evidence>
<comment type="caution">
    <text evidence="2">The sequence shown here is derived from an EMBL/GenBank/DDBJ whole genome shotgun (WGS) entry which is preliminary data.</text>
</comment>
<reference evidence="2 3" key="1">
    <citation type="submission" date="2018-10" db="EMBL/GenBank/DDBJ databases">
        <title>A high-quality apple genome assembly.</title>
        <authorList>
            <person name="Hu J."/>
        </authorList>
    </citation>
    <scope>NUCLEOTIDE SEQUENCE [LARGE SCALE GENOMIC DNA]</scope>
    <source>
        <strain evidence="3">cv. HFTH1</strain>
        <tissue evidence="2">Young leaf</tissue>
    </source>
</reference>
<dbReference type="EMBL" id="RDQH01000327">
    <property type="protein sequence ID" value="RXI09198.1"/>
    <property type="molecule type" value="Genomic_DNA"/>
</dbReference>
<organism evidence="2 3">
    <name type="scientific">Malus domestica</name>
    <name type="common">Apple</name>
    <name type="synonym">Pyrus malus</name>
    <dbReference type="NCBI Taxonomy" id="3750"/>
    <lineage>
        <taxon>Eukaryota</taxon>
        <taxon>Viridiplantae</taxon>
        <taxon>Streptophyta</taxon>
        <taxon>Embryophyta</taxon>
        <taxon>Tracheophyta</taxon>
        <taxon>Spermatophyta</taxon>
        <taxon>Magnoliopsida</taxon>
        <taxon>eudicotyledons</taxon>
        <taxon>Gunneridae</taxon>
        <taxon>Pentapetalae</taxon>
        <taxon>rosids</taxon>
        <taxon>fabids</taxon>
        <taxon>Rosales</taxon>
        <taxon>Rosaceae</taxon>
        <taxon>Amygdaloideae</taxon>
        <taxon>Maleae</taxon>
        <taxon>Malus</taxon>
    </lineage>
</organism>
<gene>
    <name evidence="2" type="ORF">DVH24_023359</name>
</gene>
<dbReference type="Proteomes" id="UP000290289">
    <property type="component" value="Chromosome 1"/>
</dbReference>
<sequence>MPGAKWWYSDGRQPPPLSMNLAVRKRLTGSWDVRVDLPNASGDGRKQHRQNSAEEGYRHSSSSLFQAQGRYFLIFFVVLKLDLHKDKEKQEALKAVSSLTGTFIRIGLNGNGNLSSFMFL</sequence>
<evidence type="ECO:0000313" key="3">
    <source>
        <dbReference type="Proteomes" id="UP000290289"/>
    </source>
</evidence>
<keyword evidence="3" id="KW-1185">Reference proteome</keyword>
<name>A0A498KN42_MALDO</name>
<protein>
    <submittedName>
        <fullName evidence="2">Uncharacterized protein</fullName>
    </submittedName>
</protein>
<feature type="region of interest" description="Disordered" evidence="1">
    <location>
        <begin position="38"/>
        <end position="59"/>
    </location>
</feature>
<accession>A0A498KN42</accession>
<proteinExistence type="predicted"/>
<evidence type="ECO:0000256" key="1">
    <source>
        <dbReference type="SAM" id="MobiDB-lite"/>
    </source>
</evidence>
<dbReference type="AlphaFoldDB" id="A0A498KN42"/>